<dbReference type="Proteomes" id="UP001576774">
    <property type="component" value="Unassembled WGS sequence"/>
</dbReference>
<accession>A0ABV4X575</accession>
<keyword evidence="2" id="KW-1185">Reference proteome</keyword>
<gene>
    <name evidence="1" type="ORF">ACE1CC_10730</name>
</gene>
<dbReference type="RefSeq" id="WP_413270449.1">
    <property type="nucleotide sequence ID" value="NZ_JBHFNQ010000086.1"/>
</dbReference>
<dbReference type="PROSITE" id="PS51257">
    <property type="entry name" value="PROKAR_LIPOPROTEIN"/>
    <property type="match status" value="1"/>
</dbReference>
<comment type="caution">
    <text evidence="1">The sequence shown here is derived from an EMBL/GenBank/DDBJ whole genome shotgun (WGS) entry which is preliminary data.</text>
</comment>
<sequence>MENDKISLTSKQIGSEAIAPHPQAFQGCAIALLSLTSRQSLVLYIL</sequence>
<evidence type="ECO:0000313" key="2">
    <source>
        <dbReference type="Proteomes" id="UP001576774"/>
    </source>
</evidence>
<name>A0ABV4X575_9CYAN</name>
<dbReference type="EMBL" id="JBHFNQ010000086">
    <property type="protein sequence ID" value="MFB2877348.1"/>
    <property type="molecule type" value="Genomic_DNA"/>
</dbReference>
<proteinExistence type="predicted"/>
<protein>
    <submittedName>
        <fullName evidence="1">Uncharacterized protein</fullName>
    </submittedName>
</protein>
<organism evidence="1 2">
    <name type="scientific">Floridaenema aerugineum BLCC-F46</name>
    <dbReference type="NCBI Taxonomy" id="3153654"/>
    <lineage>
        <taxon>Bacteria</taxon>
        <taxon>Bacillati</taxon>
        <taxon>Cyanobacteriota</taxon>
        <taxon>Cyanophyceae</taxon>
        <taxon>Oscillatoriophycideae</taxon>
        <taxon>Aerosakkonematales</taxon>
        <taxon>Aerosakkonemataceae</taxon>
        <taxon>Floridanema</taxon>
        <taxon>Floridanema aerugineum</taxon>
    </lineage>
</organism>
<reference evidence="1 2" key="1">
    <citation type="submission" date="2024-09" db="EMBL/GenBank/DDBJ databases">
        <title>Floridaenema gen nov. (Aerosakkonemataceae, Aerosakkonematales ord. nov., Cyanobacteria) from benthic tropical and subtropical fresh waters, with the description of four new species.</title>
        <authorList>
            <person name="Moretto J.A."/>
            <person name="Berthold D.E."/>
            <person name="Lefler F.W."/>
            <person name="Huang I.-S."/>
            <person name="Laughinghouse H. IV."/>
        </authorList>
    </citation>
    <scope>NUCLEOTIDE SEQUENCE [LARGE SCALE GENOMIC DNA]</scope>
    <source>
        <strain evidence="1 2">BLCC-F46</strain>
    </source>
</reference>
<evidence type="ECO:0000313" key="1">
    <source>
        <dbReference type="EMBL" id="MFB2877348.1"/>
    </source>
</evidence>